<dbReference type="AlphaFoldDB" id="A0AAV0V2N7"/>
<comment type="caution">
    <text evidence="2">The sequence shown here is derived from an EMBL/GenBank/DDBJ whole genome shotgun (WGS) entry which is preliminary data.</text>
</comment>
<feature type="compositionally biased region" description="Polar residues" evidence="1">
    <location>
        <begin position="374"/>
        <end position="383"/>
    </location>
</feature>
<organism evidence="2 3">
    <name type="scientific">Hyaloperonospora brassicae</name>
    <name type="common">Brassica downy mildew</name>
    <name type="synonym">Peronospora brassicae</name>
    <dbReference type="NCBI Taxonomy" id="162125"/>
    <lineage>
        <taxon>Eukaryota</taxon>
        <taxon>Sar</taxon>
        <taxon>Stramenopiles</taxon>
        <taxon>Oomycota</taxon>
        <taxon>Peronosporomycetes</taxon>
        <taxon>Peronosporales</taxon>
        <taxon>Peronosporaceae</taxon>
        <taxon>Hyaloperonospora</taxon>
    </lineage>
</organism>
<feature type="compositionally biased region" description="Low complexity" evidence="1">
    <location>
        <begin position="403"/>
        <end position="415"/>
    </location>
</feature>
<evidence type="ECO:0000256" key="1">
    <source>
        <dbReference type="SAM" id="MobiDB-lite"/>
    </source>
</evidence>
<evidence type="ECO:0000313" key="3">
    <source>
        <dbReference type="Proteomes" id="UP001162031"/>
    </source>
</evidence>
<sequence length="470" mass="51115">MSTDWRVEYSKAVAVEDARTTLQVHSETQPDKVLAFVDVLLAQEGGEWWLKLQPRVKQTAQRRSSSAGQAAAVAAELTELDRKQLKKLKTRLAAVGTELLVQLPALDASVGRNGPLRRAKVRVLQLQLVCRILRYGALTGNERRAEKKLLKKEIRGLLDRVALLLDAANPPPLTDDDAAERSPFQAFLEHHLGSRLMVLVPELVRYLLKAYEQGDDDEGDRGIGGDGNCVVNAVLSTSVTKVPSCSLREKPTSAMAGNDSILSALRQERSVKRERPSASEAFKEVLLPHQLKQKPMQSRPRKSGRRLLRHCSSPERSQSTTIGTPASAASVPKCKTEGSSTADQCSVPGSLCRAAAKTHTTPLFDASMPGHCRLQSSASSSTKPVVPSDPSVPTKRIRVLPKSTSSRTVSTSSVVGRTPERPKQLAARGTRVLVEASPPLCRPNTARSSAMRLLQPKTSRRGAIPPPLFQ</sequence>
<evidence type="ECO:0000313" key="2">
    <source>
        <dbReference type="EMBL" id="CAI5743465.1"/>
    </source>
</evidence>
<feature type="region of interest" description="Disordered" evidence="1">
    <location>
        <begin position="288"/>
        <end position="346"/>
    </location>
</feature>
<name>A0AAV0V2N7_HYABA</name>
<proteinExistence type="predicted"/>
<reference evidence="2" key="1">
    <citation type="submission" date="2022-12" db="EMBL/GenBank/DDBJ databases">
        <authorList>
            <person name="Webb A."/>
        </authorList>
    </citation>
    <scope>NUCLEOTIDE SEQUENCE</scope>
    <source>
        <strain evidence="2">Hp1</strain>
    </source>
</reference>
<evidence type="ECO:0008006" key="4">
    <source>
        <dbReference type="Google" id="ProtNLM"/>
    </source>
</evidence>
<accession>A0AAV0V2N7</accession>
<keyword evidence="3" id="KW-1185">Reference proteome</keyword>
<feature type="compositionally biased region" description="Polar residues" evidence="1">
    <location>
        <begin position="314"/>
        <end position="324"/>
    </location>
</feature>
<feature type="region of interest" description="Disordered" evidence="1">
    <location>
        <begin position="374"/>
        <end position="470"/>
    </location>
</feature>
<dbReference type="Proteomes" id="UP001162031">
    <property type="component" value="Unassembled WGS sequence"/>
</dbReference>
<dbReference type="EMBL" id="CANTFL010001490">
    <property type="protein sequence ID" value="CAI5743465.1"/>
    <property type="molecule type" value="Genomic_DNA"/>
</dbReference>
<gene>
    <name evidence="2" type="ORF">HBR001_LOCUS9491</name>
</gene>
<protein>
    <recommendedName>
        <fullName evidence="4">DNA replication regulator Sld3 C-terminal domain-containing protein</fullName>
    </recommendedName>
</protein>
<feature type="compositionally biased region" description="Basic residues" evidence="1">
    <location>
        <begin position="299"/>
        <end position="309"/>
    </location>
</feature>